<sequence>MGVVIIIRPRNLRTGDLIGIIAPGSPTTLNNVNMAKKHLEELGFRVKMGDSCYSQNGYLAGEDNLRAEDVNNMFLDDNIKGIMCLRGGYGTTRILNLINYQRVKEHPKVFVGYSDITALHIAFNQLCNMVTYHGPMAGVDMLDGMDEFTKDSFLSCIGTKDKINIGNPPGTAMKCICSGTAKGKLTGGNLSLIVSTLGTPYEIDTKGKILFIEEVGERPYVIDRSLTQLKNAGKLRDAEGIVLGDFKDCVPLEDEVSQSLEEVFNDIIKPFNKPTIYNLKAGHCIPMITLPLGLDTYLDADKCQLIVDNN</sequence>
<protein>
    <submittedName>
        <fullName evidence="1">LD-carboxypeptidase</fullName>
    </submittedName>
</protein>
<name>A0ACB5URG7_9FIRM</name>
<dbReference type="EMBL" id="BTPU01000073">
    <property type="protein sequence ID" value="GMQ64543.1"/>
    <property type="molecule type" value="Genomic_DNA"/>
</dbReference>
<reference evidence="1" key="1">
    <citation type="submission" date="2023-09" db="EMBL/GenBank/DDBJ databases">
        <title>Vallitalea sediminicola and Vallitalea maricola sp. nov., anaerobic bacteria isolated from marine sediment.</title>
        <authorList>
            <person name="Hirano S."/>
            <person name="Maeda A."/>
            <person name="Terahara T."/>
            <person name="Mori K."/>
            <person name="Hamada M."/>
            <person name="Matsumoto R."/>
            <person name="Kobayashi T."/>
        </authorList>
    </citation>
    <scope>NUCLEOTIDE SEQUENCE</scope>
    <source>
        <strain evidence="1">AN17-2</strain>
    </source>
</reference>
<accession>A0ACB5URG7</accession>
<evidence type="ECO:0000313" key="1">
    <source>
        <dbReference type="EMBL" id="GMQ64543.1"/>
    </source>
</evidence>
<comment type="caution">
    <text evidence="1">The sequence shown here is derived from an EMBL/GenBank/DDBJ whole genome shotgun (WGS) entry which is preliminary data.</text>
</comment>
<organism evidence="1 2">
    <name type="scientific">Vallitalea maricola</name>
    <dbReference type="NCBI Taxonomy" id="3074433"/>
    <lineage>
        <taxon>Bacteria</taxon>
        <taxon>Bacillati</taxon>
        <taxon>Bacillota</taxon>
        <taxon>Clostridia</taxon>
        <taxon>Lachnospirales</taxon>
        <taxon>Vallitaleaceae</taxon>
        <taxon>Vallitalea</taxon>
    </lineage>
</organism>
<proteinExistence type="predicted"/>
<dbReference type="Proteomes" id="UP001374599">
    <property type="component" value="Unassembled WGS sequence"/>
</dbReference>
<evidence type="ECO:0000313" key="2">
    <source>
        <dbReference type="Proteomes" id="UP001374599"/>
    </source>
</evidence>
<keyword evidence="2" id="KW-1185">Reference proteome</keyword>
<gene>
    <name evidence="1" type="ORF">AN2V17_37800</name>
</gene>